<dbReference type="InterPro" id="IPR001387">
    <property type="entry name" value="Cro/C1-type_HTH"/>
</dbReference>
<dbReference type="CDD" id="cd00093">
    <property type="entry name" value="HTH_XRE"/>
    <property type="match status" value="1"/>
</dbReference>
<evidence type="ECO:0000313" key="3">
    <source>
        <dbReference type="Proteomes" id="UP001491552"/>
    </source>
</evidence>
<dbReference type="SMART" id="SM00530">
    <property type="entry name" value="HTH_XRE"/>
    <property type="match status" value="1"/>
</dbReference>
<evidence type="ECO:0000313" key="2">
    <source>
        <dbReference type="EMBL" id="MEQ2511028.1"/>
    </source>
</evidence>
<reference evidence="2 3" key="1">
    <citation type="submission" date="2024-03" db="EMBL/GenBank/DDBJ databases">
        <title>Human intestinal bacterial collection.</title>
        <authorList>
            <person name="Pauvert C."/>
            <person name="Hitch T.C.A."/>
            <person name="Clavel T."/>
        </authorList>
    </citation>
    <scope>NUCLEOTIDE SEQUENCE [LARGE SCALE GENOMIC DNA]</scope>
    <source>
        <strain evidence="2 3">CLA-AA-H192</strain>
    </source>
</reference>
<gene>
    <name evidence="2" type="ORF">WMO66_07175</name>
</gene>
<organism evidence="2 3">
    <name type="scientific">Faecousia intestinalis</name>
    <dbReference type="NCBI Taxonomy" id="3133167"/>
    <lineage>
        <taxon>Bacteria</taxon>
        <taxon>Bacillati</taxon>
        <taxon>Bacillota</taxon>
        <taxon>Clostridia</taxon>
        <taxon>Eubacteriales</taxon>
        <taxon>Oscillospiraceae</taxon>
        <taxon>Faecousia</taxon>
    </lineage>
</organism>
<dbReference type="RefSeq" id="WP_349135728.1">
    <property type="nucleotide sequence ID" value="NZ_JBBMFF010000208.1"/>
</dbReference>
<dbReference type="SUPFAM" id="SSF47413">
    <property type="entry name" value="lambda repressor-like DNA-binding domains"/>
    <property type="match status" value="1"/>
</dbReference>
<dbReference type="PROSITE" id="PS50943">
    <property type="entry name" value="HTH_CROC1"/>
    <property type="match status" value="1"/>
</dbReference>
<accession>A0ABV1G6I5</accession>
<feature type="domain" description="HTH cro/C1-type" evidence="1">
    <location>
        <begin position="7"/>
        <end position="60"/>
    </location>
</feature>
<comment type="caution">
    <text evidence="2">The sequence shown here is derived from an EMBL/GenBank/DDBJ whole genome shotgun (WGS) entry which is preliminary data.</text>
</comment>
<dbReference type="InterPro" id="IPR010982">
    <property type="entry name" value="Lambda_DNA-bd_dom_sf"/>
</dbReference>
<dbReference type="EMBL" id="JBBMFF010000208">
    <property type="protein sequence ID" value="MEQ2511028.1"/>
    <property type="molecule type" value="Genomic_DNA"/>
</dbReference>
<dbReference type="Gene3D" id="1.10.260.40">
    <property type="entry name" value="lambda repressor-like DNA-binding domains"/>
    <property type="match status" value="1"/>
</dbReference>
<dbReference type="Proteomes" id="UP001491552">
    <property type="component" value="Unassembled WGS sequence"/>
</dbReference>
<protein>
    <submittedName>
        <fullName evidence="2">Helix-turn-helix transcriptional regulator</fullName>
    </submittedName>
</protein>
<proteinExistence type="predicted"/>
<sequence length="578" mass="65451">MRFSERLNEWMELADCTAKELSEACGLSAATLSRFRSGERTPDQEGLNLLLQGLCSIAACKGKQLSPDSLYAQCTDCMDLQRSDPEALRTKINRLLTVLHISSAELAKAISYDPSFLSRIRSGQRAPADPKRFAADVARFVVRRFDGESGRSAVAHMLGVPFGSLSGEAEYFRAVADWLMGSAAAEDTESSSVSAFLNAMNSFDLNEYIRAIHFDELCVPNVPFLLQTARTYHGLEEMKKGELDFFKATVLSKSTEPVFLYSDMPMEDMAADLDFSKKYMLGLALLLKKGLHLNIIHSLNRPFQEMMLGLESHIPLYMTGQISPYYLQSAPNTFFCHFLKVSGSAALSGECIAGCHEDGMYRLSRGKRDLAYYRKRADDLLQKAKPLMDIYRETSQNELNAFLAADSETAGNRRNLLSAPPIYTATPEFLTAFLTVRHIPEAEQRKILSFAEQQRILFLRVLQDNHVRDELPLLTQAEFEETSVSLPVSGLFPEHDFLYSYKEYLEHLRLTENFEKCQPNYSLELVHFQPFSNLNILIHEGKWAMVSKNKAPCIHFVIRHPKLRRAIERFIPPIIECE</sequence>
<evidence type="ECO:0000259" key="1">
    <source>
        <dbReference type="PROSITE" id="PS50943"/>
    </source>
</evidence>
<name>A0ABV1G6I5_9FIRM</name>
<keyword evidence="3" id="KW-1185">Reference proteome</keyword>